<feature type="transmembrane region" description="Helical" evidence="2">
    <location>
        <begin position="105"/>
        <end position="129"/>
    </location>
</feature>
<dbReference type="Proteomes" id="UP000662200">
    <property type="component" value="Unassembled WGS sequence"/>
</dbReference>
<keyword evidence="2" id="KW-1133">Transmembrane helix</keyword>
<protein>
    <submittedName>
        <fullName evidence="3">Uncharacterized protein</fullName>
    </submittedName>
</protein>
<gene>
    <name evidence="3" type="ORF">GCM10010124_33150</name>
</gene>
<feature type="compositionally biased region" description="Pro residues" evidence="1">
    <location>
        <begin position="76"/>
        <end position="96"/>
    </location>
</feature>
<evidence type="ECO:0000313" key="4">
    <source>
        <dbReference type="Proteomes" id="UP000662200"/>
    </source>
</evidence>
<feature type="region of interest" description="Disordered" evidence="1">
    <location>
        <begin position="1"/>
        <end position="100"/>
    </location>
</feature>
<evidence type="ECO:0000313" key="3">
    <source>
        <dbReference type="EMBL" id="GGK37709.1"/>
    </source>
</evidence>
<reference evidence="3" key="2">
    <citation type="submission" date="2020-09" db="EMBL/GenBank/DDBJ databases">
        <authorList>
            <person name="Sun Q."/>
            <person name="Ohkuma M."/>
        </authorList>
    </citation>
    <scope>NUCLEOTIDE SEQUENCE</scope>
    <source>
        <strain evidence="3">JCM 3091</strain>
    </source>
</reference>
<dbReference type="EMBL" id="BMQC01000013">
    <property type="protein sequence ID" value="GGK37709.1"/>
    <property type="molecule type" value="Genomic_DNA"/>
</dbReference>
<organism evidence="3 4">
    <name type="scientific">Pilimelia terevasa</name>
    <dbReference type="NCBI Taxonomy" id="53372"/>
    <lineage>
        <taxon>Bacteria</taxon>
        <taxon>Bacillati</taxon>
        <taxon>Actinomycetota</taxon>
        <taxon>Actinomycetes</taxon>
        <taxon>Micromonosporales</taxon>
        <taxon>Micromonosporaceae</taxon>
        <taxon>Pilimelia</taxon>
    </lineage>
</organism>
<sequence length="243" mass="25555">MSHDAPASGRPPEPWGGPDDADVSPGAPRPAPEDAETWDAPSDPWGGSGAPLGPWAHPPQDLPPYDPTGESYAPPAQAPPADAPAPAWPAPPPAPEPRSRGRRSFMIALAMGVLTLLAVAGWGVGIYLWGRQGAAPGQAVPTVAPTSYRPSTAAPSPADADARIAVTGQCLVNRGNEKKPDLHIAPCANADYQVLARFDGTLDYTAKCKGKIRGYEFYYFFDAAENSNDFVLCLRRRPGAGPR</sequence>
<proteinExistence type="predicted"/>
<accession>A0A8J3FL47</accession>
<keyword evidence="2" id="KW-0812">Transmembrane</keyword>
<dbReference type="AlphaFoldDB" id="A0A8J3FL47"/>
<evidence type="ECO:0000256" key="1">
    <source>
        <dbReference type="SAM" id="MobiDB-lite"/>
    </source>
</evidence>
<dbReference type="RefSeq" id="WP_189115256.1">
    <property type="nucleotide sequence ID" value="NZ_BMQC01000013.1"/>
</dbReference>
<comment type="caution">
    <text evidence="3">The sequence shown here is derived from an EMBL/GenBank/DDBJ whole genome shotgun (WGS) entry which is preliminary data.</text>
</comment>
<feature type="compositionally biased region" description="Pro residues" evidence="1">
    <location>
        <begin position="56"/>
        <end position="66"/>
    </location>
</feature>
<name>A0A8J3FL47_9ACTN</name>
<keyword evidence="2" id="KW-0472">Membrane</keyword>
<reference evidence="3" key="1">
    <citation type="journal article" date="2014" name="Int. J. Syst. Evol. Microbiol.">
        <title>Complete genome sequence of Corynebacterium casei LMG S-19264T (=DSM 44701T), isolated from a smear-ripened cheese.</title>
        <authorList>
            <consortium name="US DOE Joint Genome Institute (JGI-PGF)"/>
            <person name="Walter F."/>
            <person name="Albersmeier A."/>
            <person name="Kalinowski J."/>
            <person name="Ruckert C."/>
        </authorList>
    </citation>
    <scope>NUCLEOTIDE SEQUENCE</scope>
    <source>
        <strain evidence="3">JCM 3091</strain>
    </source>
</reference>
<keyword evidence="4" id="KW-1185">Reference proteome</keyword>
<evidence type="ECO:0000256" key="2">
    <source>
        <dbReference type="SAM" id="Phobius"/>
    </source>
</evidence>